<evidence type="ECO:0000313" key="3">
    <source>
        <dbReference type="EMBL" id="KJY54484.1"/>
    </source>
</evidence>
<dbReference type="GO" id="GO:0006002">
    <property type="term" value="P:fructose 6-phosphate metabolic process"/>
    <property type="evidence" value="ECO:0007669"/>
    <property type="project" value="TreeGrafter"/>
</dbReference>
<dbReference type="GO" id="GO:0097367">
    <property type="term" value="F:carbohydrate derivative binding"/>
    <property type="evidence" value="ECO:0007669"/>
    <property type="project" value="InterPro"/>
</dbReference>
<dbReference type="PATRIC" id="fig|1218493.3.peg.1576"/>
<dbReference type="InterPro" id="IPR035466">
    <property type="entry name" value="GlmS/AgaS_SIS"/>
</dbReference>
<dbReference type="SUPFAM" id="SSF53697">
    <property type="entry name" value="SIS domain"/>
    <property type="match status" value="1"/>
</dbReference>
<dbReference type="PANTHER" id="PTHR10937">
    <property type="entry name" value="GLUCOSAMINE--FRUCTOSE-6-PHOSPHATE AMINOTRANSFERASE, ISOMERIZING"/>
    <property type="match status" value="1"/>
</dbReference>
<dbReference type="Pfam" id="PF01380">
    <property type="entry name" value="SIS"/>
    <property type="match status" value="1"/>
</dbReference>
<keyword evidence="1" id="KW-0677">Repeat</keyword>
<dbReference type="InterPro" id="IPR001347">
    <property type="entry name" value="SIS_dom"/>
</dbReference>
<dbReference type="HOGENOM" id="CLU_012520_1_0_9"/>
<dbReference type="Proteomes" id="UP000033533">
    <property type="component" value="Unassembled WGS sequence"/>
</dbReference>
<reference evidence="3 4" key="1">
    <citation type="submission" date="2014-12" db="EMBL/GenBank/DDBJ databases">
        <title>Comparative genomics of the lactic acid bacteria isolated from the honey bee gut.</title>
        <authorList>
            <person name="Ellegaard K.M."/>
            <person name="Tamarit D."/>
            <person name="Javelind E."/>
            <person name="Olofsson T."/>
            <person name="Andersson S.G."/>
            <person name="Vasquez A."/>
        </authorList>
    </citation>
    <scope>NUCLEOTIDE SEQUENCE [LARGE SCALE GENOMIC DNA]</scope>
    <source>
        <strain evidence="3 4">Biut2</strain>
    </source>
</reference>
<protein>
    <recommendedName>
        <fullName evidence="2">SIS domain-containing protein</fullName>
    </recommendedName>
</protein>
<comment type="caution">
    <text evidence="3">The sequence shown here is derived from an EMBL/GenBank/DDBJ whole genome shotgun (WGS) entry which is preliminary data.</text>
</comment>
<dbReference type="PROSITE" id="PS51464">
    <property type="entry name" value="SIS"/>
    <property type="match status" value="1"/>
</dbReference>
<dbReference type="EMBL" id="JXBY01000025">
    <property type="protein sequence ID" value="KJY54484.1"/>
    <property type="molecule type" value="Genomic_DNA"/>
</dbReference>
<dbReference type="PANTHER" id="PTHR10937:SF17">
    <property type="entry name" value="GLUCOSAMINE-FRUCTOSE-6-PHOSPHATE AMINOTRANSFERASE"/>
    <property type="match status" value="1"/>
</dbReference>
<evidence type="ECO:0000259" key="2">
    <source>
        <dbReference type="PROSITE" id="PS51464"/>
    </source>
</evidence>
<proteinExistence type="predicted"/>
<feature type="domain" description="SIS" evidence="2">
    <location>
        <begin position="31"/>
        <end position="174"/>
    </location>
</feature>
<gene>
    <name evidence="3" type="ORF">JF76_15040</name>
</gene>
<dbReference type="OrthoDB" id="5150296at2"/>
<dbReference type="Gene3D" id="3.40.50.10490">
    <property type="entry name" value="Glucose-6-phosphate isomerase like protein, domain 1"/>
    <property type="match status" value="2"/>
</dbReference>
<dbReference type="InterPro" id="IPR046348">
    <property type="entry name" value="SIS_dom_sf"/>
</dbReference>
<sequence length="363" mass="41033">MKTWSMIDYIDETEDTLKKMIANREQLYNNFAQTFADNTNKYHNIYLVGSGTSFNSCITAQPFMEKILKKHIIPVNSYNFAHYEQLATSADLVIAITQEGESTNTIAALNRANSLNCDNFVITEDRDNSCSQVAQNKIVLACGFEHVGPKTKGYSASILTFYLIALEAAKRAGQLTTKEFDEYIDRLEKTVNNLNEIIKESKNWFEENSADLKNCHHGYLLGYGNNKGTIMEGALKSLETVRDYFQPFEVEEFLHGPIASMHKETYTIIVAPVNYGYERANKLFKALNEQTDHAYSIGSQEGISSNHVLKGSFLNDADFCPLEYCIPLQLFAYLLYTGQGKDLNVRNYPNTKDVLITKANSVK</sequence>
<dbReference type="CDD" id="cd05008">
    <property type="entry name" value="SIS_GlmS_GlmD_1"/>
    <property type="match status" value="1"/>
</dbReference>
<name>A0A0F4L898_9LACO</name>
<accession>A0A0F4L898</accession>
<evidence type="ECO:0000256" key="1">
    <source>
        <dbReference type="ARBA" id="ARBA00022737"/>
    </source>
</evidence>
<dbReference type="AlphaFoldDB" id="A0A0F4L898"/>
<dbReference type="GO" id="GO:0006487">
    <property type="term" value="P:protein N-linked glycosylation"/>
    <property type="evidence" value="ECO:0007669"/>
    <property type="project" value="TreeGrafter"/>
</dbReference>
<organism evidence="3 4">
    <name type="scientific">Lactobacillus kullabergensis</name>
    <dbReference type="NCBI Taxonomy" id="1218493"/>
    <lineage>
        <taxon>Bacteria</taxon>
        <taxon>Bacillati</taxon>
        <taxon>Bacillota</taxon>
        <taxon>Bacilli</taxon>
        <taxon>Lactobacillales</taxon>
        <taxon>Lactobacillaceae</taxon>
        <taxon>Lactobacillus</taxon>
    </lineage>
</organism>
<dbReference type="STRING" id="1218493.JF76_15040"/>
<evidence type="ECO:0000313" key="4">
    <source>
        <dbReference type="Proteomes" id="UP000033533"/>
    </source>
</evidence>
<dbReference type="RefSeq" id="WP_045928498.1">
    <property type="nucleotide sequence ID" value="NZ_JBHSZS010000026.1"/>
</dbReference>
<dbReference type="GO" id="GO:0006047">
    <property type="term" value="P:UDP-N-acetylglucosamine metabolic process"/>
    <property type="evidence" value="ECO:0007669"/>
    <property type="project" value="TreeGrafter"/>
</dbReference>
<dbReference type="GO" id="GO:0004360">
    <property type="term" value="F:glutamine-fructose-6-phosphate transaminase (isomerizing) activity"/>
    <property type="evidence" value="ECO:0007669"/>
    <property type="project" value="TreeGrafter"/>
</dbReference>